<gene>
    <name evidence="2" type="ORF">GCM10023353_17930</name>
</gene>
<feature type="transmembrane region" description="Helical" evidence="1">
    <location>
        <begin position="235"/>
        <end position="254"/>
    </location>
</feature>
<proteinExistence type="predicted"/>
<dbReference type="Proteomes" id="UP001500839">
    <property type="component" value="Unassembled WGS sequence"/>
</dbReference>
<reference evidence="3" key="1">
    <citation type="journal article" date="2019" name="Int. J. Syst. Evol. Microbiol.">
        <title>The Global Catalogue of Microorganisms (GCM) 10K type strain sequencing project: providing services to taxonomists for standard genome sequencing and annotation.</title>
        <authorList>
            <consortium name="The Broad Institute Genomics Platform"/>
            <consortium name="The Broad Institute Genome Sequencing Center for Infectious Disease"/>
            <person name="Wu L."/>
            <person name="Ma J."/>
        </authorList>
    </citation>
    <scope>NUCLEOTIDE SEQUENCE [LARGE SCALE GENOMIC DNA]</scope>
    <source>
        <strain evidence="3">JCM 18542</strain>
    </source>
</reference>
<feature type="transmembrane region" description="Helical" evidence="1">
    <location>
        <begin position="202"/>
        <end position="223"/>
    </location>
</feature>
<dbReference type="InterPro" id="IPR029058">
    <property type="entry name" value="AB_hydrolase_fold"/>
</dbReference>
<protein>
    <recommendedName>
        <fullName evidence="4">Alpha/beta hydrolase</fullName>
    </recommendedName>
</protein>
<evidence type="ECO:0000256" key="1">
    <source>
        <dbReference type="SAM" id="Phobius"/>
    </source>
</evidence>
<feature type="transmembrane region" description="Helical" evidence="1">
    <location>
        <begin position="142"/>
        <end position="165"/>
    </location>
</feature>
<organism evidence="2 3">
    <name type="scientific">Tomitella cavernea</name>
    <dbReference type="NCBI Taxonomy" id="1387982"/>
    <lineage>
        <taxon>Bacteria</taxon>
        <taxon>Bacillati</taxon>
        <taxon>Actinomycetota</taxon>
        <taxon>Actinomycetes</taxon>
        <taxon>Mycobacteriales</taxon>
        <taxon>Tomitella</taxon>
    </lineage>
</organism>
<dbReference type="SUPFAM" id="SSF53474">
    <property type="entry name" value="alpha/beta-Hydrolases"/>
    <property type="match status" value="1"/>
</dbReference>
<evidence type="ECO:0000313" key="3">
    <source>
        <dbReference type="Proteomes" id="UP001500839"/>
    </source>
</evidence>
<comment type="caution">
    <text evidence="2">The sequence shown here is derived from an EMBL/GenBank/DDBJ whole genome shotgun (WGS) entry which is preliminary data.</text>
</comment>
<dbReference type="Gene3D" id="3.40.50.1820">
    <property type="entry name" value="alpha/beta hydrolase"/>
    <property type="match status" value="1"/>
</dbReference>
<feature type="transmembrane region" description="Helical" evidence="1">
    <location>
        <begin position="177"/>
        <end position="196"/>
    </location>
</feature>
<evidence type="ECO:0000313" key="2">
    <source>
        <dbReference type="EMBL" id="GAA4813391.1"/>
    </source>
</evidence>
<dbReference type="EMBL" id="BAABKQ010000001">
    <property type="protein sequence ID" value="GAA4813391.1"/>
    <property type="molecule type" value="Genomic_DNA"/>
</dbReference>
<feature type="transmembrane region" description="Helical" evidence="1">
    <location>
        <begin position="112"/>
        <end position="136"/>
    </location>
</feature>
<feature type="transmembrane region" description="Helical" evidence="1">
    <location>
        <begin position="77"/>
        <end position="100"/>
    </location>
</feature>
<name>A0ABP9CPW6_9ACTN</name>
<keyword evidence="3" id="KW-1185">Reference proteome</keyword>
<keyword evidence="1" id="KW-1133">Transmembrane helix</keyword>
<keyword evidence="1" id="KW-0472">Membrane</keyword>
<accession>A0ABP9CPW6</accession>
<keyword evidence="1" id="KW-0812">Transmembrane</keyword>
<evidence type="ECO:0008006" key="4">
    <source>
        <dbReference type="Google" id="ProtNLM"/>
    </source>
</evidence>
<sequence length="587" mass="62073">MLAVLPSIAAGLPRRPDGGMLLVLLCVAPPVVEESIVQAFGFTSAAGLAPAASATPVLGVFHDLRWLFVYHDSWPTFVAEALAAVLLRSAFVVAVARVMWPDGTGRPPLRDTFRYMATFTMATMVVLTPWAIVAMAASATSLSWFVLGEVVPVLFLVLVLCRGGIVRQWWRGLPTPGALLWSFLGFLAMTASALAITSAPGLWTILIAGVAGAVNAWLWKGLVRSVVSAPVRWRWFPSVPAAFLVGAVALLYLTHAASTGGGFRLGGGQQQAIARVQAAVPGKTVMFVAGYGSTYRPPDTPDPSPSTAVTAESWAPGARLSVPVRYSYRGLAPDGEPLGYNRGATHQSIATAAALLHLQVQDAARRTGRPVAVVAQSEGTLIVHTYLALYPHLHVSDVVLLSPLVRPGRVYFPPAGAESGWGIAAGWVLRGMLTVARWAGSDIISHADEPFVRSIVDHGPFFRNTMLCPSPGVRSIVFMPNVAGAVVPPDTASRIPIRVMPGLHATLLGEKGIDTRIAAFLRGEDVGSPPDTAFRLTQRAAAAWEAPALAVSVNNAWPVGDDLPDASFAHDGDICAVPLDAYRLPGQ</sequence>